<accession>A0A0F6U681</accession>
<protein>
    <submittedName>
        <fullName evidence="1">Uncharacterized protein</fullName>
    </submittedName>
</protein>
<organism evidence="1 2">
    <name type="scientific">Microcystis aeruginosa NIES-2549</name>
    <dbReference type="NCBI Taxonomy" id="1641812"/>
    <lineage>
        <taxon>Bacteria</taxon>
        <taxon>Bacillati</taxon>
        <taxon>Cyanobacteriota</taxon>
        <taxon>Cyanophyceae</taxon>
        <taxon>Oscillatoriophycideae</taxon>
        <taxon>Chroococcales</taxon>
        <taxon>Microcystaceae</taxon>
        <taxon>Microcystis</taxon>
    </lineage>
</organism>
<evidence type="ECO:0000313" key="2">
    <source>
        <dbReference type="Proteomes" id="UP000034103"/>
    </source>
</evidence>
<gene>
    <name evidence="1" type="ORF">MYAER_2946</name>
</gene>
<proteinExistence type="predicted"/>
<dbReference type="Proteomes" id="UP000034103">
    <property type="component" value="Chromosome"/>
</dbReference>
<sequence length="37" mass="4107">MNALIDKGLGDIIGNSNHCFDAINPVDYDYYDSIESI</sequence>
<evidence type="ECO:0000313" key="1">
    <source>
        <dbReference type="EMBL" id="AKE65286.1"/>
    </source>
</evidence>
<dbReference type="EMBL" id="CP011304">
    <property type="protein sequence ID" value="AKE65286.1"/>
    <property type="molecule type" value="Genomic_DNA"/>
</dbReference>
<dbReference type="HOGENOM" id="CLU_3345938_0_0_3"/>
<name>A0A0F6U681_MICAE</name>
<reference evidence="1 2" key="1">
    <citation type="journal article" date="2015" name="Genome Announc.">
        <title>Complete Genome Sequence of Microcystis aeruginosa NIES-2549, a Bloom-Forming Cyanobacterium from Lake Kasumigaura, Japan.</title>
        <authorList>
            <person name="Yamaguchi H."/>
            <person name="Suzuki S."/>
            <person name="Tanabe Y."/>
            <person name="Osana Y."/>
            <person name="Shimura Y."/>
            <person name="Ishida K."/>
            <person name="Kawachi M."/>
        </authorList>
    </citation>
    <scope>NUCLEOTIDE SEQUENCE [LARGE SCALE GENOMIC DNA]</scope>
    <source>
        <strain evidence="1 2">NIES-2549</strain>
    </source>
</reference>
<dbReference type="AlphaFoldDB" id="A0A0F6U681"/>